<organism evidence="2 3">
    <name type="scientific">Plakobranchus ocellatus</name>
    <dbReference type="NCBI Taxonomy" id="259542"/>
    <lineage>
        <taxon>Eukaryota</taxon>
        <taxon>Metazoa</taxon>
        <taxon>Spiralia</taxon>
        <taxon>Lophotrochozoa</taxon>
        <taxon>Mollusca</taxon>
        <taxon>Gastropoda</taxon>
        <taxon>Heterobranchia</taxon>
        <taxon>Euthyneura</taxon>
        <taxon>Panpulmonata</taxon>
        <taxon>Sacoglossa</taxon>
        <taxon>Placobranchoidea</taxon>
        <taxon>Plakobranchidae</taxon>
        <taxon>Plakobranchus</taxon>
    </lineage>
</organism>
<dbReference type="Proteomes" id="UP000735302">
    <property type="component" value="Unassembled WGS sequence"/>
</dbReference>
<dbReference type="SUPFAM" id="SSF47616">
    <property type="entry name" value="GST C-terminal domain-like"/>
    <property type="match status" value="1"/>
</dbReference>
<accession>A0AAV3ZQ31</accession>
<feature type="domain" description="GST C-terminal" evidence="1">
    <location>
        <begin position="76"/>
        <end position="204"/>
    </location>
</feature>
<dbReference type="PANTHER" id="PTHR11571:SF150">
    <property type="entry name" value="GLUTATHIONE S-TRANSFERASE"/>
    <property type="match status" value="1"/>
</dbReference>
<evidence type="ECO:0000313" key="2">
    <source>
        <dbReference type="EMBL" id="GFN97438.1"/>
    </source>
</evidence>
<gene>
    <name evidence="2" type="ORF">PoB_002394400</name>
</gene>
<dbReference type="PANTHER" id="PTHR11571">
    <property type="entry name" value="GLUTATHIONE S-TRANSFERASE"/>
    <property type="match status" value="1"/>
</dbReference>
<name>A0AAV3ZQ31_9GAST</name>
<dbReference type="EMBL" id="BLXT01002773">
    <property type="protein sequence ID" value="GFN97438.1"/>
    <property type="molecule type" value="Genomic_DNA"/>
</dbReference>
<dbReference type="GO" id="GO:0004364">
    <property type="term" value="F:glutathione transferase activity"/>
    <property type="evidence" value="ECO:0007669"/>
    <property type="project" value="TreeGrafter"/>
</dbReference>
<keyword evidence="3" id="KW-1185">Reference proteome</keyword>
<dbReference type="CDD" id="cd03192">
    <property type="entry name" value="GST_C_Sigma_like"/>
    <property type="match status" value="1"/>
</dbReference>
<dbReference type="GO" id="GO:0006749">
    <property type="term" value="P:glutathione metabolic process"/>
    <property type="evidence" value="ECO:0007669"/>
    <property type="project" value="TreeGrafter"/>
</dbReference>
<proteinExistence type="predicted"/>
<dbReference type="InterPro" id="IPR040079">
    <property type="entry name" value="Glutathione_S-Trfase"/>
</dbReference>
<protein>
    <submittedName>
        <fullName evidence="2">Glutathione s-transferase</fullName>
    </submittedName>
</protein>
<comment type="caution">
    <text evidence="2">The sequence shown here is derived from an EMBL/GenBank/DDBJ whole genome shotgun (WGS) entry which is preliminary data.</text>
</comment>
<dbReference type="SFLD" id="SFLDS00019">
    <property type="entry name" value="Glutathione_Transferase_(cytos"/>
    <property type="match status" value="1"/>
</dbReference>
<dbReference type="InterPro" id="IPR036282">
    <property type="entry name" value="Glutathione-S-Trfase_C_sf"/>
</dbReference>
<dbReference type="Pfam" id="PF14497">
    <property type="entry name" value="GST_C_3"/>
    <property type="match status" value="1"/>
</dbReference>
<evidence type="ECO:0000313" key="3">
    <source>
        <dbReference type="Proteomes" id="UP000735302"/>
    </source>
</evidence>
<dbReference type="AlphaFoldDB" id="A0AAV3ZQ31"/>
<dbReference type="InterPro" id="IPR050213">
    <property type="entry name" value="GST_superfamily"/>
</dbReference>
<dbReference type="InterPro" id="IPR004046">
    <property type="entry name" value="GST_C"/>
</dbReference>
<dbReference type="InterPro" id="IPR010987">
    <property type="entry name" value="Glutathione-S-Trfase_C-like"/>
</dbReference>
<reference evidence="2 3" key="1">
    <citation type="journal article" date="2021" name="Elife">
        <title>Chloroplast acquisition without the gene transfer in kleptoplastic sea slugs, Plakobranchus ocellatus.</title>
        <authorList>
            <person name="Maeda T."/>
            <person name="Takahashi S."/>
            <person name="Yoshida T."/>
            <person name="Shimamura S."/>
            <person name="Takaki Y."/>
            <person name="Nagai Y."/>
            <person name="Toyoda A."/>
            <person name="Suzuki Y."/>
            <person name="Arimoto A."/>
            <person name="Ishii H."/>
            <person name="Satoh N."/>
            <person name="Nishiyama T."/>
            <person name="Hasebe M."/>
            <person name="Maruyama T."/>
            <person name="Minagawa J."/>
            <person name="Obokata J."/>
            <person name="Shigenobu S."/>
        </authorList>
    </citation>
    <scope>NUCLEOTIDE SEQUENCE [LARGE SCALE GENOMIC DNA]</scope>
</reference>
<sequence>MQHIRRIEMDVIKGNVFFVSVPHYCAVTVEAPNHTLPYIEYQGNRYGEALPIARFLARKYKKPCLLPISVGLLGRDELEQFQCDILINQVDGLRSAALRFKSESLLTEQQKKDLEKEFKEEKLPEFLGFLEEKLASSGRPWLIGNNISFADLLVFDLLDRIISEEADFAEKLQSEYPLLDGLKDSVASVPQVKAYLDTRPETFS</sequence>
<dbReference type="Gene3D" id="1.20.1050.130">
    <property type="match status" value="1"/>
</dbReference>
<evidence type="ECO:0000259" key="1">
    <source>
        <dbReference type="PROSITE" id="PS50405"/>
    </source>
</evidence>
<dbReference type="PROSITE" id="PS50405">
    <property type="entry name" value="GST_CTER"/>
    <property type="match status" value="1"/>
</dbReference>